<sequence>MQFKTLALFVACVVAYASCQSSDSTVESTLPVAATTPASGCADAATNCAGIAQYCFNANYAQLMLTNCLKTCYKCVAPVKNTACKDSSSNCNISLCNNALWKDLYAKNCKSTCNKC</sequence>
<evidence type="ECO:0000313" key="1">
    <source>
        <dbReference type="Proteomes" id="UP000095286"/>
    </source>
</evidence>
<organism evidence="1 2">
    <name type="scientific">Rhabditophanes sp. KR3021</name>
    <dbReference type="NCBI Taxonomy" id="114890"/>
    <lineage>
        <taxon>Eukaryota</taxon>
        <taxon>Metazoa</taxon>
        <taxon>Ecdysozoa</taxon>
        <taxon>Nematoda</taxon>
        <taxon>Chromadorea</taxon>
        <taxon>Rhabditida</taxon>
        <taxon>Tylenchina</taxon>
        <taxon>Panagrolaimomorpha</taxon>
        <taxon>Strongyloidoidea</taxon>
        <taxon>Alloionematidae</taxon>
        <taxon>Rhabditophanes</taxon>
    </lineage>
</organism>
<dbReference type="Proteomes" id="UP000095286">
    <property type="component" value="Unplaced"/>
</dbReference>
<dbReference type="WBParaSite" id="RSKR_0000123000.1">
    <property type="protein sequence ID" value="RSKR_0000123000.1"/>
    <property type="gene ID" value="RSKR_0000123000"/>
</dbReference>
<reference evidence="2" key="1">
    <citation type="submission" date="2016-11" db="UniProtKB">
        <authorList>
            <consortium name="WormBaseParasite"/>
        </authorList>
    </citation>
    <scope>IDENTIFICATION</scope>
    <source>
        <strain evidence="2">KR3021</strain>
    </source>
</reference>
<proteinExistence type="predicted"/>
<name>A0AC35TJ38_9BILA</name>
<accession>A0AC35TJ38</accession>
<protein>
    <submittedName>
        <fullName evidence="2">ShKT domain-containing protein</fullName>
    </submittedName>
</protein>
<evidence type="ECO:0000313" key="2">
    <source>
        <dbReference type="WBParaSite" id="RSKR_0000123000.1"/>
    </source>
</evidence>